<dbReference type="Gene3D" id="3.30.70.3400">
    <property type="match status" value="1"/>
</dbReference>
<keyword evidence="2 9" id="KW-0813">Transport</keyword>
<dbReference type="SUPFAM" id="SSF82866">
    <property type="entry name" value="Multidrug efflux transporter AcrB transmembrane domain"/>
    <property type="match status" value="1"/>
</dbReference>
<dbReference type="Proteomes" id="UP000000663">
    <property type="component" value="Chromosome"/>
</dbReference>
<dbReference type="PATRIC" id="fig|351160.9.peg.1663"/>
<proteinExistence type="inferred from homology"/>
<feature type="domain" description="Protein export membrane protein SecD/SecF C-terminal" evidence="10">
    <location>
        <begin position="258"/>
        <end position="416"/>
    </location>
</feature>
<accession>Q0W4U8</accession>
<dbReference type="EMBL" id="AM114193">
    <property type="protein sequence ID" value="CAJ36595.1"/>
    <property type="molecule type" value="Genomic_DNA"/>
</dbReference>
<dbReference type="GO" id="GO:0006605">
    <property type="term" value="P:protein targeting"/>
    <property type="evidence" value="ECO:0007669"/>
    <property type="project" value="UniProtKB-UniRule"/>
</dbReference>
<feature type="transmembrane region" description="Helical" evidence="9">
    <location>
        <begin position="301"/>
        <end position="325"/>
    </location>
</feature>
<evidence type="ECO:0000259" key="10">
    <source>
        <dbReference type="Pfam" id="PF02355"/>
    </source>
</evidence>
<name>Q0W4U8_METAR</name>
<dbReference type="OrthoDB" id="146638at2157"/>
<keyword evidence="4 9" id="KW-0812">Transmembrane</keyword>
<evidence type="ECO:0000256" key="4">
    <source>
        <dbReference type="ARBA" id="ARBA00022692"/>
    </source>
</evidence>
<gene>
    <name evidence="9" type="primary">secD</name>
    <name evidence="11" type="ORF">RCIX1306</name>
</gene>
<evidence type="ECO:0000256" key="2">
    <source>
        <dbReference type="ARBA" id="ARBA00022448"/>
    </source>
</evidence>
<feature type="transmembrane region" description="Helical" evidence="9">
    <location>
        <begin position="373"/>
        <end position="394"/>
    </location>
</feature>
<evidence type="ECO:0000256" key="6">
    <source>
        <dbReference type="ARBA" id="ARBA00022989"/>
    </source>
</evidence>
<comment type="subcellular location">
    <subcellularLocation>
        <location evidence="1 9">Cell membrane</location>
        <topology evidence="1 9">Multi-pass membrane protein</topology>
    </subcellularLocation>
</comment>
<dbReference type="STRING" id="351160.RCIX1306"/>
<dbReference type="PANTHER" id="PTHR30081:SF1">
    <property type="entry name" value="PROTEIN TRANSLOCASE SUBUNIT SECD"/>
    <property type="match status" value="1"/>
</dbReference>
<keyword evidence="7 9" id="KW-0811">Translocation</keyword>
<dbReference type="PANTHER" id="PTHR30081">
    <property type="entry name" value="PROTEIN-EXPORT MEMBRANE PROTEIN SEC"/>
    <property type="match status" value="1"/>
</dbReference>
<evidence type="ECO:0000256" key="5">
    <source>
        <dbReference type="ARBA" id="ARBA00022927"/>
    </source>
</evidence>
<dbReference type="Gene3D" id="3.30.1360.200">
    <property type="match status" value="1"/>
</dbReference>
<dbReference type="GO" id="GO:0005886">
    <property type="term" value="C:plasma membrane"/>
    <property type="evidence" value="ECO:0007669"/>
    <property type="project" value="UniProtKB-SubCell"/>
</dbReference>
<dbReference type="GO" id="GO:0065002">
    <property type="term" value="P:intracellular protein transmembrane transport"/>
    <property type="evidence" value="ECO:0007669"/>
    <property type="project" value="UniProtKB-UniRule"/>
</dbReference>
<dbReference type="RefSeq" id="WP_012035952.1">
    <property type="nucleotide sequence ID" value="NC_009464.1"/>
</dbReference>
<feature type="transmembrane region" description="Helical" evidence="9">
    <location>
        <begin position="276"/>
        <end position="294"/>
    </location>
</feature>
<evidence type="ECO:0000313" key="11">
    <source>
        <dbReference type="EMBL" id="CAJ36595.1"/>
    </source>
</evidence>
<evidence type="ECO:0000256" key="3">
    <source>
        <dbReference type="ARBA" id="ARBA00022475"/>
    </source>
</evidence>
<keyword evidence="3 9" id="KW-1003">Cell membrane</keyword>
<keyword evidence="8 9" id="KW-0472">Membrane</keyword>
<dbReference type="Gene3D" id="1.20.1640.10">
    <property type="entry name" value="Multidrug efflux transporter AcrB transmembrane domain"/>
    <property type="match status" value="1"/>
</dbReference>
<dbReference type="GeneID" id="5143326"/>
<dbReference type="InterPro" id="IPR024912">
    <property type="entry name" value="SecD_arc"/>
</dbReference>
<evidence type="ECO:0000256" key="1">
    <source>
        <dbReference type="ARBA" id="ARBA00004651"/>
    </source>
</evidence>
<organism evidence="11 12">
    <name type="scientific">Methanocella arvoryzae (strain DSM 22066 / NBRC 105507 / MRE50)</name>
    <dbReference type="NCBI Taxonomy" id="351160"/>
    <lineage>
        <taxon>Archaea</taxon>
        <taxon>Methanobacteriati</taxon>
        <taxon>Methanobacteriota</taxon>
        <taxon>Stenosarchaea group</taxon>
        <taxon>Methanomicrobia</taxon>
        <taxon>Methanocellales</taxon>
        <taxon>Methanocellaceae</taxon>
        <taxon>Methanocella</taxon>
    </lineage>
</organism>
<comment type="subunit">
    <text evidence="9">Part of the protein translocation apparatus. Forms a complex with SecF.</text>
</comment>
<dbReference type="InterPro" id="IPR048634">
    <property type="entry name" value="SecD_SecF_C"/>
</dbReference>
<dbReference type="Pfam" id="PF02355">
    <property type="entry name" value="SecD_SecF_C"/>
    <property type="match status" value="1"/>
</dbReference>
<evidence type="ECO:0000256" key="8">
    <source>
        <dbReference type="ARBA" id="ARBA00023136"/>
    </source>
</evidence>
<keyword evidence="6 9" id="KW-1133">Transmembrane helix</keyword>
<feature type="transmembrane region" description="Helical" evidence="9">
    <location>
        <begin position="331"/>
        <end position="352"/>
    </location>
</feature>
<evidence type="ECO:0000256" key="9">
    <source>
        <dbReference type="HAMAP-Rule" id="MF_01463"/>
    </source>
</evidence>
<dbReference type="HAMAP" id="MF_01463_A">
    <property type="entry name" value="SecD_A"/>
    <property type="match status" value="1"/>
</dbReference>
<keyword evidence="12" id="KW-1185">Reference proteome</keyword>
<feature type="transmembrane region" description="Helical" evidence="9">
    <location>
        <begin position="400"/>
        <end position="422"/>
    </location>
</feature>
<dbReference type="KEGG" id="rci:RCIX1306"/>
<dbReference type="AlphaFoldDB" id="Q0W4U8"/>
<evidence type="ECO:0000313" key="12">
    <source>
        <dbReference type="Proteomes" id="UP000000663"/>
    </source>
</evidence>
<sequence length="432" mass="46950">MAEKGESFWVKILTDYRVIALIICLLLSTIFIWPTFTDGQFTTNLKFGLDFEGGSQLKLKLINQSGSNNTITDQQLELTKGVMETKVNAFGLKNIPITTVRDGDNNAYMLIDFAGINYTEAMDILGTPGQFEMRIQSGPGNESEHILYGDSVSGVSVISQTDGSHGVSFRLNAEGAQKFHEVASKYDILRNPQNHQVMMILDGKEFHRAPIESRLAQSLLAGPVDQAVASTGSGDEGLEEAKKVYVHMSAGALPFGVEVVSSGQVPAEQGAQFKTVAIIAMILAQLAIGGIMYLRYKEPRIIAPMFLTSLFEVFILLGFATMPFVRWEIDLPSVAAIIAVIGTGIDQLIIITDEVMTTGRAPTTKKILQKMSQAFKIIFSSAATVVVAMIPLYFMGFGALRGFALTTIVGVAIGIFITRPAYGKIISEILNK</sequence>
<keyword evidence="5 9" id="KW-0653">Protein transport</keyword>
<dbReference type="InterPro" id="IPR022813">
    <property type="entry name" value="SecD/SecF_arch_bac"/>
</dbReference>
<comment type="function">
    <text evidence="9">Involved in protein export.</text>
</comment>
<protein>
    <recommendedName>
        <fullName evidence="9">Protein-export membrane protein SecD</fullName>
    </recommendedName>
</protein>
<reference evidence="11 12" key="1">
    <citation type="journal article" date="2006" name="Science">
        <title>Genome of rice cluster I archaea -- the key methane producers in the rice rhizosphere.</title>
        <authorList>
            <person name="Erkel C."/>
            <person name="Kube M."/>
            <person name="Reinhardt R."/>
            <person name="Liesack W."/>
        </authorList>
    </citation>
    <scope>NUCLEOTIDE SEQUENCE [LARGE SCALE GENOMIC DNA]</scope>
    <source>
        <strain evidence="12">DSM 22066 / NBRC 105507 / MRE50</strain>
    </source>
</reference>
<evidence type="ECO:0000256" key="7">
    <source>
        <dbReference type="ARBA" id="ARBA00023010"/>
    </source>
</evidence>
<feature type="transmembrane region" description="Helical" evidence="9">
    <location>
        <begin position="18"/>
        <end position="36"/>
    </location>
</feature>
<dbReference type="eggNOG" id="arCOG03055">
    <property type="taxonomic scope" value="Archaea"/>
</dbReference>
<comment type="similarity">
    <text evidence="9">Belongs to the SecD/SecF family. SecD subfamily.</text>
</comment>